<name>A0A183KY63_9TREM</name>
<dbReference type="WBParaSite" id="SCUD_0002001301-mRNA-1">
    <property type="protein sequence ID" value="SCUD_0002001301-mRNA-1"/>
    <property type="gene ID" value="SCUD_0002001301"/>
</dbReference>
<organism evidence="3">
    <name type="scientific">Schistosoma curassoni</name>
    <dbReference type="NCBI Taxonomy" id="6186"/>
    <lineage>
        <taxon>Eukaryota</taxon>
        <taxon>Metazoa</taxon>
        <taxon>Spiralia</taxon>
        <taxon>Lophotrochozoa</taxon>
        <taxon>Platyhelminthes</taxon>
        <taxon>Trematoda</taxon>
        <taxon>Digenea</taxon>
        <taxon>Strigeidida</taxon>
        <taxon>Schistosomatoidea</taxon>
        <taxon>Schistosomatidae</taxon>
        <taxon>Schistosoma</taxon>
    </lineage>
</organism>
<keyword evidence="2" id="KW-1185">Reference proteome</keyword>
<gene>
    <name evidence="1" type="ORF">SCUD_LOCUS20010</name>
</gene>
<protein>
    <submittedName>
        <fullName evidence="3">Transposase</fullName>
    </submittedName>
</protein>
<evidence type="ECO:0000313" key="2">
    <source>
        <dbReference type="Proteomes" id="UP000279833"/>
    </source>
</evidence>
<accession>A0A183KY63</accession>
<reference evidence="1 2" key="2">
    <citation type="submission" date="2018-11" db="EMBL/GenBank/DDBJ databases">
        <authorList>
            <consortium name="Pathogen Informatics"/>
        </authorList>
    </citation>
    <scope>NUCLEOTIDE SEQUENCE [LARGE SCALE GENOMIC DNA]</scope>
    <source>
        <strain evidence="1">Dakar</strain>
        <strain evidence="2">Dakar, Senegal</strain>
    </source>
</reference>
<dbReference type="STRING" id="6186.A0A183KY63"/>
<dbReference type="AlphaFoldDB" id="A0A183KY63"/>
<reference evidence="3" key="1">
    <citation type="submission" date="2016-06" db="UniProtKB">
        <authorList>
            <consortium name="WormBaseParasite"/>
        </authorList>
    </citation>
    <scope>IDENTIFICATION</scope>
</reference>
<evidence type="ECO:0000313" key="1">
    <source>
        <dbReference type="EMBL" id="VDP70913.1"/>
    </source>
</evidence>
<evidence type="ECO:0000313" key="3">
    <source>
        <dbReference type="WBParaSite" id="SCUD_0002001301-mRNA-1"/>
    </source>
</evidence>
<sequence length="98" mass="11386">MRESMCFSDSTDQVYFQMGRHIYSFRKHFDPGIICPNLWPKGKPLPASKLSYDLTTLQRFLANKEASKVQLERIRYMQNLAGGLKSSLHNLFSQNRNS</sequence>
<dbReference type="EMBL" id="UZAK01043496">
    <property type="protein sequence ID" value="VDP70913.1"/>
    <property type="molecule type" value="Genomic_DNA"/>
</dbReference>
<dbReference type="Proteomes" id="UP000279833">
    <property type="component" value="Unassembled WGS sequence"/>
</dbReference>
<proteinExistence type="predicted"/>